<evidence type="ECO:0000259" key="2">
    <source>
        <dbReference type="PROSITE" id="PS51127"/>
    </source>
</evidence>
<dbReference type="InterPro" id="IPR013783">
    <property type="entry name" value="Ig-like_fold"/>
</dbReference>
<dbReference type="InterPro" id="IPR003344">
    <property type="entry name" value="Big_1_dom"/>
</dbReference>
<gene>
    <name evidence="3" type="ORF">LCGC14_2742550</name>
</gene>
<evidence type="ECO:0000313" key="3">
    <source>
        <dbReference type="EMBL" id="KKK88499.1"/>
    </source>
</evidence>
<accession>A0A0F9BCY4</accession>
<reference evidence="3" key="1">
    <citation type="journal article" date="2015" name="Nature">
        <title>Complex archaea that bridge the gap between prokaryotes and eukaryotes.</title>
        <authorList>
            <person name="Spang A."/>
            <person name="Saw J.H."/>
            <person name="Jorgensen S.L."/>
            <person name="Zaremba-Niedzwiedzka K."/>
            <person name="Martijn J."/>
            <person name="Lind A.E."/>
            <person name="van Eijk R."/>
            <person name="Schleper C."/>
            <person name="Guy L."/>
            <person name="Ettema T.J."/>
        </authorList>
    </citation>
    <scope>NUCLEOTIDE SEQUENCE</scope>
</reference>
<dbReference type="AlphaFoldDB" id="A0A0F9BCY4"/>
<dbReference type="EMBL" id="LAZR01049926">
    <property type="protein sequence ID" value="KKK88499.1"/>
    <property type="molecule type" value="Genomic_DNA"/>
</dbReference>
<comment type="similarity">
    <text evidence="1">Belongs to the intimin/invasin family.</text>
</comment>
<feature type="non-terminal residue" evidence="3">
    <location>
        <position position="1"/>
    </location>
</feature>
<organism evidence="3">
    <name type="scientific">marine sediment metagenome</name>
    <dbReference type="NCBI Taxonomy" id="412755"/>
    <lineage>
        <taxon>unclassified sequences</taxon>
        <taxon>metagenomes</taxon>
        <taxon>ecological metagenomes</taxon>
    </lineage>
</organism>
<comment type="caution">
    <text evidence="3">The sequence shown here is derived from an EMBL/GenBank/DDBJ whole genome shotgun (WGS) entry which is preliminary data.</text>
</comment>
<proteinExistence type="inferred from homology"/>
<evidence type="ECO:0000256" key="1">
    <source>
        <dbReference type="ARBA" id="ARBA00010116"/>
    </source>
</evidence>
<protein>
    <recommendedName>
        <fullName evidence="2">Big-1 domain-containing protein</fullName>
    </recommendedName>
</protein>
<sequence length="201" mass="20615">DVYKYNKTALPLAVSEKGGNAVVLASGTVPVTGIYNFAYDGASVGGLSYAEYDSSRQGVFVKQLSTSTLSGVSYESQIDVPTASSPLAWDIDNLESLYTISGTDVYLFNMDETSVAFCDITSVQPILPANSLATSLLTAFVVNLFGEPLEGKTVTFSLSGSGSVAPVTGCTSVSGTATTTFTASSSTGVSIITATASNDAC</sequence>
<name>A0A0F9BCY4_9ZZZZ</name>
<dbReference type="SUPFAM" id="SSF49373">
    <property type="entry name" value="Invasin/intimin cell-adhesion fragments"/>
    <property type="match status" value="1"/>
</dbReference>
<dbReference type="Pfam" id="PF02369">
    <property type="entry name" value="Big_1"/>
    <property type="match status" value="1"/>
</dbReference>
<feature type="domain" description="Big-1" evidence="2">
    <location>
        <begin position="120"/>
        <end position="201"/>
    </location>
</feature>
<dbReference type="PROSITE" id="PS51127">
    <property type="entry name" value="BIG1"/>
    <property type="match status" value="1"/>
</dbReference>
<dbReference type="InterPro" id="IPR008964">
    <property type="entry name" value="Invasin/intimin_cell_adhesion"/>
</dbReference>
<dbReference type="Gene3D" id="2.60.40.10">
    <property type="entry name" value="Immunoglobulins"/>
    <property type="match status" value="1"/>
</dbReference>